<dbReference type="EMBL" id="FQVC01000004">
    <property type="protein sequence ID" value="SHF07058.1"/>
    <property type="molecule type" value="Genomic_DNA"/>
</dbReference>
<reference evidence="7 9" key="1">
    <citation type="submission" date="2015-03" db="EMBL/GenBank/DDBJ databases">
        <authorList>
            <person name="Hassan Y.I."/>
            <person name="Lepp D."/>
            <person name="Zhou T."/>
        </authorList>
    </citation>
    <scope>NUCLEOTIDE SEQUENCE [LARGE SCALE GENOMIC DNA]</scope>
    <source>
        <strain evidence="7 9">DSM 17137</strain>
    </source>
</reference>
<dbReference type="InterPro" id="IPR036259">
    <property type="entry name" value="MFS_trans_sf"/>
</dbReference>
<sequence>MSDTADSNGSWAEIFTPRYATVTLILCLGVALFAFNAFLASTALPTAVQHLGGLELIAWALTLYLVLAIMGGAGAALLKQRLGARTALLVAGAVFLFGTLIAANAGTMTEVLIGRSFQGLGEGVVAAICFALIPELFPARLVPKVFGMQAVVWAVAAFGGPVLAGLLTELVSWRAAFLVNVPLVLIFAAMVAVVVPGKADTTNESPGFPGIRLLTIGSGIMLVALASIAPPLQAAALLVGAAILLVGSVWLDRRSRVRLMPTGAFWPNSVIGSGLLVVLFMPVAGATSAVYLVLLTQQLWGYGPTLAGAIGAVMAVAWSLSAITVANIRQRETRKLLIRTGPALIALGLIGILIGLLTGQLIIVLLSQIAIGSGFGISNGYLNLTLMEAASDAERDRTSALLPTTQSAGNAIGAALAGVAANTAGFATAITVEQIHLAIIPVFVVGATMAGFAFLAALRMTRLMNAHATQSSFAAAQ</sequence>
<evidence type="ECO:0000313" key="10">
    <source>
        <dbReference type="Proteomes" id="UP000184533"/>
    </source>
</evidence>
<feature type="transmembrane region" description="Helical" evidence="5">
    <location>
        <begin position="438"/>
        <end position="458"/>
    </location>
</feature>
<keyword evidence="9" id="KW-1185">Reference proteome</keyword>
<proteinExistence type="predicted"/>
<feature type="transmembrane region" description="Helical" evidence="5">
    <location>
        <begin position="340"/>
        <end position="363"/>
    </location>
</feature>
<dbReference type="Proteomes" id="UP000033608">
    <property type="component" value="Unassembled WGS sequence"/>
</dbReference>
<feature type="transmembrane region" description="Helical" evidence="5">
    <location>
        <begin position="234"/>
        <end position="251"/>
    </location>
</feature>
<evidence type="ECO:0000256" key="2">
    <source>
        <dbReference type="ARBA" id="ARBA00022692"/>
    </source>
</evidence>
<evidence type="ECO:0000256" key="4">
    <source>
        <dbReference type="ARBA" id="ARBA00023136"/>
    </source>
</evidence>
<dbReference type="PATRIC" id="fig|1121477.3.peg.2818"/>
<dbReference type="SUPFAM" id="SSF103473">
    <property type="entry name" value="MFS general substrate transporter"/>
    <property type="match status" value="1"/>
</dbReference>
<dbReference type="Proteomes" id="UP000184533">
    <property type="component" value="Unassembled WGS sequence"/>
</dbReference>
<feature type="transmembrane region" description="Helical" evidence="5">
    <location>
        <begin position="56"/>
        <end position="78"/>
    </location>
</feature>
<gene>
    <name evidence="8" type="ORF">SAMN02745223_01742</name>
    <name evidence="7" type="ORF">VW29_08615</name>
</gene>
<keyword evidence="2 5" id="KW-0812">Transmembrane</keyword>
<evidence type="ECO:0000256" key="5">
    <source>
        <dbReference type="SAM" id="Phobius"/>
    </source>
</evidence>
<feature type="transmembrane region" description="Helical" evidence="5">
    <location>
        <begin position="87"/>
        <end position="106"/>
    </location>
</feature>
<dbReference type="PROSITE" id="PS50850">
    <property type="entry name" value="MFS"/>
    <property type="match status" value="1"/>
</dbReference>
<dbReference type="OrthoDB" id="9807274at2"/>
<feature type="transmembrane region" description="Helical" evidence="5">
    <location>
        <begin position="173"/>
        <end position="195"/>
    </location>
</feature>
<feature type="transmembrane region" description="Helical" evidence="5">
    <location>
        <begin position="369"/>
        <end position="390"/>
    </location>
</feature>
<feature type="transmembrane region" description="Helical" evidence="5">
    <location>
        <begin position="145"/>
        <end position="167"/>
    </location>
</feature>
<dbReference type="RefSeq" id="WP_046134896.1">
    <property type="nucleotide sequence ID" value="NZ_FQVC01000004.1"/>
</dbReference>
<dbReference type="STRING" id="1121477.SAMN02745223_01742"/>
<feature type="transmembrane region" description="Helical" evidence="5">
    <location>
        <begin position="411"/>
        <end position="432"/>
    </location>
</feature>
<feature type="domain" description="Major facilitator superfamily (MFS) profile" evidence="6">
    <location>
        <begin position="22"/>
        <end position="465"/>
    </location>
</feature>
<feature type="transmembrane region" description="Helical" evidence="5">
    <location>
        <begin position="306"/>
        <end position="328"/>
    </location>
</feature>
<dbReference type="GO" id="GO:0022857">
    <property type="term" value="F:transmembrane transporter activity"/>
    <property type="evidence" value="ECO:0007669"/>
    <property type="project" value="InterPro"/>
</dbReference>
<name>A0A0F5LRU3_9HYPH</name>
<accession>A0A0F5LRU3</accession>
<dbReference type="PANTHER" id="PTHR23501">
    <property type="entry name" value="MAJOR FACILITATOR SUPERFAMILY"/>
    <property type="match status" value="1"/>
</dbReference>
<evidence type="ECO:0000313" key="8">
    <source>
        <dbReference type="EMBL" id="SHF07058.1"/>
    </source>
</evidence>
<keyword evidence="3 5" id="KW-1133">Transmembrane helix</keyword>
<feature type="transmembrane region" description="Helical" evidence="5">
    <location>
        <begin position="207"/>
        <end position="228"/>
    </location>
</feature>
<dbReference type="Gene3D" id="1.20.1250.20">
    <property type="entry name" value="MFS general substrate transporter like domains"/>
    <property type="match status" value="2"/>
</dbReference>
<organism evidence="7 9">
    <name type="scientific">Devosia limi DSM 17137</name>
    <dbReference type="NCBI Taxonomy" id="1121477"/>
    <lineage>
        <taxon>Bacteria</taxon>
        <taxon>Pseudomonadati</taxon>
        <taxon>Pseudomonadota</taxon>
        <taxon>Alphaproteobacteria</taxon>
        <taxon>Hyphomicrobiales</taxon>
        <taxon>Devosiaceae</taxon>
        <taxon>Devosia</taxon>
    </lineage>
</organism>
<evidence type="ECO:0000313" key="9">
    <source>
        <dbReference type="Proteomes" id="UP000033608"/>
    </source>
</evidence>
<dbReference type="InterPro" id="IPR011701">
    <property type="entry name" value="MFS"/>
</dbReference>
<comment type="subcellular location">
    <subcellularLocation>
        <location evidence="1">Membrane</location>
        <topology evidence="1">Multi-pass membrane protein</topology>
    </subcellularLocation>
</comment>
<keyword evidence="4 5" id="KW-0472">Membrane</keyword>
<dbReference type="InterPro" id="IPR020846">
    <property type="entry name" value="MFS_dom"/>
</dbReference>
<evidence type="ECO:0000256" key="1">
    <source>
        <dbReference type="ARBA" id="ARBA00004141"/>
    </source>
</evidence>
<reference evidence="8 10" key="2">
    <citation type="submission" date="2016-11" db="EMBL/GenBank/DDBJ databases">
        <authorList>
            <person name="Jaros S."/>
            <person name="Januszkiewicz K."/>
            <person name="Wedrychowicz H."/>
        </authorList>
    </citation>
    <scope>NUCLEOTIDE SEQUENCE [LARGE SCALE GENOMIC DNA]</scope>
    <source>
        <strain evidence="8 10">DSM 17137</strain>
    </source>
</reference>
<evidence type="ECO:0000256" key="3">
    <source>
        <dbReference type="ARBA" id="ARBA00022989"/>
    </source>
</evidence>
<dbReference type="GO" id="GO:0005886">
    <property type="term" value="C:plasma membrane"/>
    <property type="evidence" value="ECO:0007669"/>
    <property type="project" value="TreeGrafter"/>
</dbReference>
<evidence type="ECO:0000259" key="6">
    <source>
        <dbReference type="PROSITE" id="PS50850"/>
    </source>
</evidence>
<dbReference type="EMBL" id="LAJF01000062">
    <property type="protein sequence ID" value="KKB84884.1"/>
    <property type="molecule type" value="Genomic_DNA"/>
</dbReference>
<feature type="transmembrane region" description="Helical" evidence="5">
    <location>
        <begin position="112"/>
        <end position="133"/>
    </location>
</feature>
<feature type="transmembrane region" description="Helical" evidence="5">
    <location>
        <begin position="271"/>
        <end position="294"/>
    </location>
</feature>
<protein>
    <submittedName>
        <fullName evidence="7">MFS transporter</fullName>
    </submittedName>
    <submittedName>
        <fullName evidence="8">Major Facilitator Superfamily protein</fullName>
    </submittedName>
</protein>
<dbReference type="AlphaFoldDB" id="A0A0F5LRU3"/>
<dbReference type="Pfam" id="PF07690">
    <property type="entry name" value="MFS_1"/>
    <property type="match status" value="1"/>
</dbReference>
<feature type="transmembrane region" description="Helical" evidence="5">
    <location>
        <begin position="21"/>
        <end position="44"/>
    </location>
</feature>
<evidence type="ECO:0000313" key="7">
    <source>
        <dbReference type="EMBL" id="KKB84884.1"/>
    </source>
</evidence>
<dbReference type="PANTHER" id="PTHR23501:SF154">
    <property type="entry name" value="MULTIDRUG-EFFLUX TRANSPORTER RV1634-RELATED"/>
    <property type="match status" value="1"/>
</dbReference>